<gene>
    <name evidence="1" type="ORF">JIN78_00800</name>
</gene>
<protein>
    <submittedName>
        <fullName evidence="1">Uncharacterized protein</fullName>
    </submittedName>
</protein>
<evidence type="ECO:0000313" key="1">
    <source>
        <dbReference type="EMBL" id="MBK1832582.1"/>
    </source>
</evidence>
<organism evidence="1 2">
    <name type="scientific">Roseibacillus ishigakijimensis</name>
    <dbReference type="NCBI Taxonomy" id="454146"/>
    <lineage>
        <taxon>Bacteria</taxon>
        <taxon>Pseudomonadati</taxon>
        <taxon>Verrucomicrobiota</taxon>
        <taxon>Verrucomicrobiia</taxon>
        <taxon>Verrucomicrobiales</taxon>
        <taxon>Verrucomicrobiaceae</taxon>
        <taxon>Roseibacillus</taxon>
    </lineage>
</organism>
<sequence length="113" mass="12621">MASVFIWLRRGPRNYRTSYELIVACGSKSQEGLRVASSHSAGHVILVHPKGKPVVVEGVESRVTLFLPFVDTDGAGKTWRREGRKQGWEVKVNAGVGQDVRLIWPQVLKNLVR</sequence>
<dbReference type="Proteomes" id="UP000604083">
    <property type="component" value="Unassembled WGS sequence"/>
</dbReference>
<name>A0A934RJ39_9BACT</name>
<reference evidence="1" key="1">
    <citation type="submission" date="2021-01" db="EMBL/GenBank/DDBJ databases">
        <title>Modified the classification status of verrucomicrobia.</title>
        <authorList>
            <person name="Feng X."/>
        </authorList>
    </citation>
    <scope>NUCLEOTIDE SEQUENCE</scope>
    <source>
        <strain evidence="1">KCTC 12986</strain>
    </source>
</reference>
<dbReference type="AlphaFoldDB" id="A0A934RJ39"/>
<proteinExistence type="predicted"/>
<dbReference type="EMBL" id="JAENIO010000002">
    <property type="protein sequence ID" value="MBK1832582.1"/>
    <property type="molecule type" value="Genomic_DNA"/>
</dbReference>
<dbReference type="RefSeq" id="WP_200390018.1">
    <property type="nucleotide sequence ID" value="NZ_JAENIO010000002.1"/>
</dbReference>
<accession>A0A934RJ39</accession>
<keyword evidence="2" id="KW-1185">Reference proteome</keyword>
<evidence type="ECO:0000313" key="2">
    <source>
        <dbReference type="Proteomes" id="UP000604083"/>
    </source>
</evidence>
<comment type="caution">
    <text evidence="1">The sequence shown here is derived from an EMBL/GenBank/DDBJ whole genome shotgun (WGS) entry which is preliminary data.</text>
</comment>